<proteinExistence type="predicted"/>
<organism evidence="1 2">
    <name type="scientific">Elysia crispata</name>
    <name type="common">lettuce slug</name>
    <dbReference type="NCBI Taxonomy" id="231223"/>
    <lineage>
        <taxon>Eukaryota</taxon>
        <taxon>Metazoa</taxon>
        <taxon>Spiralia</taxon>
        <taxon>Lophotrochozoa</taxon>
        <taxon>Mollusca</taxon>
        <taxon>Gastropoda</taxon>
        <taxon>Heterobranchia</taxon>
        <taxon>Euthyneura</taxon>
        <taxon>Panpulmonata</taxon>
        <taxon>Sacoglossa</taxon>
        <taxon>Placobranchoidea</taxon>
        <taxon>Plakobranchidae</taxon>
        <taxon>Elysia</taxon>
    </lineage>
</organism>
<dbReference type="AlphaFoldDB" id="A0AAE1AYD2"/>
<protein>
    <submittedName>
        <fullName evidence="1">Uncharacterized protein</fullName>
    </submittedName>
</protein>
<evidence type="ECO:0000313" key="1">
    <source>
        <dbReference type="EMBL" id="KAK3795576.1"/>
    </source>
</evidence>
<name>A0AAE1AYD2_9GAST</name>
<evidence type="ECO:0000313" key="2">
    <source>
        <dbReference type="Proteomes" id="UP001283361"/>
    </source>
</evidence>
<gene>
    <name evidence="1" type="ORF">RRG08_013301</name>
</gene>
<reference evidence="1" key="1">
    <citation type="journal article" date="2023" name="G3 (Bethesda)">
        <title>A reference genome for the long-term kleptoplast-retaining sea slug Elysia crispata morphotype clarki.</title>
        <authorList>
            <person name="Eastman K.E."/>
            <person name="Pendleton A.L."/>
            <person name="Shaikh M.A."/>
            <person name="Suttiyut T."/>
            <person name="Ogas R."/>
            <person name="Tomko P."/>
            <person name="Gavelis G."/>
            <person name="Widhalm J.R."/>
            <person name="Wisecaver J.H."/>
        </authorList>
    </citation>
    <scope>NUCLEOTIDE SEQUENCE</scope>
    <source>
        <strain evidence="1">ECLA1</strain>
    </source>
</reference>
<dbReference type="Proteomes" id="UP001283361">
    <property type="component" value="Unassembled WGS sequence"/>
</dbReference>
<sequence>MFLANWRRFKFGILHNGIILLRFYSTEYKTTRSSVTQIGRVDQVSARLARLESVVYGGSEFIIYARTENKQSKVTRLFSWKLQSCGKLPCEN</sequence>
<comment type="caution">
    <text evidence="1">The sequence shown here is derived from an EMBL/GenBank/DDBJ whole genome shotgun (WGS) entry which is preliminary data.</text>
</comment>
<keyword evidence="2" id="KW-1185">Reference proteome</keyword>
<dbReference type="EMBL" id="JAWDGP010001032">
    <property type="protein sequence ID" value="KAK3795576.1"/>
    <property type="molecule type" value="Genomic_DNA"/>
</dbReference>
<accession>A0AAE1AYD2</accession>